<sequence length="43" mass="4880">LFLAKNRTATFMPDFAHCCNGVAMNFTARWNSASVVLFERANR</sequence>
<evidence type="ECO:0000313" key="1">
    <source>
        <dbReference type="WBParaSite" id="HPLM_0000090801-mRNA-1"/>
    </source>
</evidence>
<organism evidence="1">
    <name type="scientific">Haemonchus placei</name>
    <name type="common">Barber's pole worm</name>
    <dbReference type="NCBI Taxonomy" id="6290"/>
    <lineage>
        <taxon>Eukaryota</taxon>
        <taxon>Metazoa</taxon>
        <taxon>Ecdysozoa</taxon>
        <taxon>Nematoda</taxon>
        <taxon>Chromadorea</taxon>
        <taxon>Rhabditida</taxon>
        <taxon>Rhabditina</taxon>
        <taxon>Rhabditomorpha</taxon>
        <taxon>Strongyloidea</taxon>
        <taxon>Trichostrongylidae</taxon>
        <taxon>Haemonchus</taxon>
    </lineage>
</organism>
<name>A0A0N4VUE1_HAEPC</name>
<dbReference type="WBParaSite" id="HPLM_0000090801-mRNA-1">
    <property type="protein sequence ID" value="HPLM_0000090801-mRNA-1"/>
    <property type="gene ID" value="HPLM_0000090801"/>
</dbReference>
<protein>
    <submittedName>
        <fullName evidence="1">SAM-dependent methyltransferase</fullName>
    </submittedName>
</protein>
<reference evidence="1" key="1">
    <citation type="submission" date="2017-02" db="UniProtKB">
        <authorList>
            <consortium name="WormBaseParasite"/>
        </authorList>
    </citation>
    <scope>IDENTIFICATION</scope>
</reference>
<dbReference type="AlphaFoldDB" id="A0A0N4VUE1"/>
<proteinExistence type="predicted"/>
<accession>A0A0N4VUE1</accession>